<evidence type="ECO:0008006" key="4">
    <source>
        <dbReference type="Google" id="ProtNLM"/>
    </source>
</evidence>
<keyword evidence="2" id="KW-0479">Metal-binding</keyword>
<dbReference type="PANTHER" id="PTHR13799:SF14">
    <property type="entry name" value="GTP CYCLOHYDROLASE 1 TYPE 2 HOMOLOG"/>
    <property type="match status" value="1"/>
</dbReference>
<proteinExistence type="inferred from homology"/>
<dbReference type="Gene3D" id="3.40.1390.30">
    <property type="entry name" value="NIF3 (NGG1p interacting factor 3)-like"/>
    <property type="match status" value="2"/>
</dbReference>
<sequence>MLVKDLYNFLDTISPFSMQERWDNSGLIVGSMDDEFNKVYISLDLDLDLLKNIESSSLIITHHPLIFDPIKTINYDNYSTKILKILIEKDIKLISMHTNIDKSHLNRYVGSDILGFDIRCDKDFICYANVNMNFDELKQLVKDKLNLSFDKNVQCTSMISKIALVTGSGMSLLPYIKADCFLTGDIKYHDAMEARARQISLIDIGHYESEHYFTTLLMQIVKKYLLKNEIQAIMTNSQNPFNYK</sequence>
<dbReference type="EMBL" id="UOYO01000020">
    <property type="protein sequence ID" value="VAY87195.1"/>
    <property type="molecule type" value="Genomic_DNA"/>
</dbReference>
<protein>
    <recommendedName>
        <fullName evidence="4">Nif3-like dinuclear metal center hexameric protein</fullName>
    </recommendedName>
</protein>
<dbReference type="PANTHER" id="PTHR13799">
    <property type="entry name" value="NGG1 INTERACTING FACTOR 3"/>
    <property type="match status" value="1"/>
</dbReference>
<evidence type="ECO:0000256" key="1">
    <source>
        <dbReference type="ARBA" id="ARBA00006964"/>
    </source>
</evidence>
<dbReference type="AlphaFoldDB" id="A0A3B1E667"/>
<evidence type="ECO:0000256" key="2">
    <source>
        <dbReference type="ARBA" id="ARBA00022723"/>
    </source>
</evidence>
<dbReference type="GO" id="GO:0046872">
    <property type="term" value="F:metal ion binding"/>
    <property type="evidence" value="ECO:0007669"/>
    <property type="project" value="UniProtKB-KW"/>
</dbReference>
<dbReference type="NCBIfam" id="TIGR00486">
    <property type="entry name" value="YbgI_SA1388"/>
    <property type="match status" value="1"/>
</dbReference>
<reference evidence="3" key="1">
    <citation type="submission" date="2018-10" db="EMBL/GenBank/DDBJ databases">
        <authorList>
            <person name="Aoki K."/>
        </authorList>
    </citation>
    <scope>NUCLEOTIDE SEQUENCE</scope>
</reference>
<comment type="similarity">
    <text evidence="1">Belongs to the GTP cyclohydrolase I type 2/NIF3 family.</text>
</comment>
<evidence type="ECO:0000313" key="3">
    <source>
        <dbReference type="EMBL" id="VAY87195.1"/>
    </source>
</evidence>
<accession>A0A3B1E667</accession>
<organism evidence="3">
    <name type="scientific">hydrothermal vent metagenome</name>
    <dbReference type="NCBI Taxonomy" id="652676"/>
    <lineage>
        <taxon>unclassified sequences</taxon>
        <taxon>metagenomes</taxon>
        <taxon>ecological metagenomes</taxon>
    </lineage>
</organism>
<dbReference type="GO" id="GO:0005737">
    <property type="term" value="C:cytoplasm"/>
    <property type="evidence" value="ECO:0007669"/>
    <property type="project" value="TreeGrafter"/>
</dbReference>
<dbReference type="FunFam" id="3.40.1390.30:FF:000001">
    <property type="entry name" value="GTP cyclohydrolase 1 type 2"/>
    <property type="match status" value="1"/>
</dbReference>
<dbReference type="SUPFAM" id="SSF102705">
    <property type="entry name" value="NIF3 (NGG1p interacting factor 3)-like"/>
    <property type="match status" value="1"/>
</dbReference>
<gene>
    <name evidence="3" type="ORF">MNB_ARC-1_732</name>
</gene>
<dbReference type="Pfam" id="PF01784">
    <property type="entry name" value="DUF34_NIF3"/>
    <property type="match status" value="1"/>
</dbReference>
<dbReference type="InterPro" id="IPR002678">
    <property type="entry name" value="DUF34/NIF3"/>
</dbReference>
<dbReference type="InterPro" id="IPR036069">
    <property type="entry name" value="DUF34/NIF3_sf"/>
</dbReference>
<name>A0A3B1E667_9ZZZZ</name>